<reference evidence="2 3" key="1">
    <citation type="submission" date="2016-01" db="EMBL/GenBank/DDBJ databases">
        <authorList>
            <person name="McClelland M."/>
            <person name="Jain A."/>
            <person name="Saraogi P."/>
            <person name="Mendelson R."/>
            <person name="Westerman R."/>
            <person name="SanMiguel P."/>
            <person name="Csonka L."/>
        </authorList>
    </citation>
    <scope>NUCLEOTIDE SEQUENCE [LARGE SCALE GENOMIC DNA]</scope>
    <source>
        <strain evidence="2 3">R-53146</strain>
    </source>
</reference>
<dbReference type="Proteomes" id="UP000182761">
    <property type="component" value="Unassembled WGS sequence"/>
</dbReference>
<proteinExistence type="predicted"/>
<sequence length="70" mass="7565">METIPGNRAGTALAPNSKNYTAPKDPNGTPKCKPTKEIFKVNDCILLSSEKKEMNIKKGKKSTLAENCLG</sequence>
<dbReference type="STRING" id="1586267.GCA_001418685_00140"/>
<organism evidence="2 3">
    <name type="scientific">Apibacter mensalis</name>
    <dbReference type="NCBI Taxonomy" id="1586267"/>
    <lineage>
        <taxon>Bacteria</taxon>
        <taxon>Pseudomonadati</taxon>
        <taxon>Bacteroidota</taxon>
        <taxon>Flavobacteriia</taxon>
        <taxon>Flavobacteriales</taxon>
        <taxon>Weeksellaceae</taxon>
        <taxon>Apibacter</taxon>
    </lineage>
</organism>
<evidence type="ECO:0000256" key="1">
    <source>
        <dbReference type="SAM" id="MobiDB-lite"/>
    </source>
</evidence>
<dbReference type="AlphaFoldDB" id="A0A0X3ALV4"/>
<accession>A0A0X3ALV4</accession>
<gene>
    <name evidence="2" type="ORF">Ga0061079_101139</name>
</gene>
<dbReference type="RefSeq" id="WP_055424557.1">
    <property type="nucleotide sequence ID" value="NZ_FCOR01000001.1"/>
</dbReference>
<protein>
    <submittedName>
        <fullName evidence="2">Uncharacterized protein</fullName>
    </submittedName>
</protein>
<dbReference type="EMBL" id="FCOR01000001">
    <property type="protein sequence ID" value="CVK15326.1"/>
    <property type="molecule type" value="Genomic_DNA"/>
</dbReference>
<evidence type="ECO:0000313" key="3">
    <source>
        <dbReference type="Proteomes" id="UP000182761"/>
    </source>
</evidence>
<keyword evidence="3" id="KW-1185">Reference proteome</keyword>
<feature type="region of interest" description="Disordered" evidence="1">
    <location>
        <begin position="1"/>
        <end position="33"/>
    </location>
</feature>
<evidence type="ECO:0000313" key="2">
    <source>
        <dbReference type="EMBL" id="CVK15326.1"/>
    </source>
</evidence>
<name>A0A0X3ALV4_9FLAO</name>